<protein>
    <recommendedName>
        <fullName evidence="3">DUF4162 domain-containing protein</fullName>
    </recommendedName>
</protein>
<keyword evidence="2" id="KW-1185">Reference proteome</keyword>
<name>A0A2G9Q9Z0_AQUCT</name>
<reference evidence="2" key="1">
    <citation type="journal article" date="2017" name="Nat. Commun.">
        <title>The North American bullfrog draft genome provides insight into hormonal regulation of long noncoding RNA.</title>
        <authorList>
            <person name="Hammond S.A."/>
            <person name="Warren R.L."/>
            <person name="Vandervalk B.P."/>
            <person name="Kucuk E."/>
            <person name="Khan H."/>
            <person name="Gibb E.A."/>
            <person name="Pandoh P."/>
            <person name="Kirk H."/>
            <person name="Zhao Y."/>
            <person name="Jones M."/>
            <person name="Mungall A.J."/>
            <person name="Coope R."/>
            <person name="Pleasance S."/>
            <person name="Moore R.A."/>
            <person name="Holt R.A."/>
            <person name="Round J.M."/>
            <person name="Ohora S."/>
            <person name="Walle B.V."/>
            <person name="Veldhoen N."/>
            <person name="Helbing C.C."/>
            <person name="Birol I."/>
        </authorList>
    </citation>
    <scope>NUCLEOTIDE SEQUENCE [LARGE SCALE GENOMIC DNA]</scope>
</reference>
<evidence type="ECO:0000313" key="2">
    <source>
        <dbReference type="Proteomes" id="UP000228934"/>
    </source>
</evidence>
<accession>A0A2G9Q9Z0</accession>
<evidence type="ECO:0008006" key="3">
    <source>
        <dbReference type="Google" id="ProtNLM"/>
    </source>
</evidence>
<dbReference type="Proteomes" id="UP000228934">
    <property type="component" value="Unassembled WGS sequence"/>
</dbReference>
<organism evidence="1 2">
    <name type="scientific">Aquarana catesbeiana</name>
    <name type="common">American bullfrog</name>
    <name type="synonym">Rana catesbeiana</name>
    <dbReference type="NCBI Taxonomy" id="8400"/>
    <lineage>
        <taxon>Eukaryota</taxon>
        <taxon>Metazoa</taxon>
        <taxon>Chordata</taxon>
        <taxon>Craniata</taxon>
        <taxon>Vertebrata</taxon>
        <taxon>Euteleostomi</taxon>
        <taxon>Amphibia</taxon>
        <taxon>Batrachia</taxon>
        <taxon>Anura</taxon>
        <taxon>Neobatrachia</taxon>
        <taxon>Ranoidea</taxon>
        <taxon>Ranidae</taxon>
        <taxon>Aquarana</taxon>
    </lineage>
</organism>
<dbReference type="EMBL" id="KZ060354">
    <property type="protein sequence ID" value="PIO12422.1"/>
    <property type="molecule type" value="Genomic_DNA"/>
</dbReference>
<evidence type="ECO:0000313" key="1">
    <source>
        <dbReference type="EMBL" id="PIO12422.1"/>
    </source>
</evidence>
<sequence>MQVTPSCDTEAITSLIKQHVSSAKLSTQNVEDLTFTLPFLNIDAFPALFSDLEGHVGRDIVTYGVSITTLDDVFLKLEGEAEIEKGGG</sequence>
<dbReference type="OrthoDB" id="10255969at2759"/>
<gene>
    <name evidence="1" type="ORF">AB205_0111470</name>
</gene>
<dbReference type="AlphaFoldDB" id="A0A2G9Q9Z0"/>
<proteinExistence type="predicted"/>